<protein>
    <recommendedName>
        <fullName evidence="7">dITP/XTP pyrophosphatase</fullName>
        <ecNumber evidence="7">3.6.1.66</ecNumber>
    </recommendedName>
    <alternativeName>
        <fullName evidence="7">Non-canonical purine NTP pyrophosphatase</fullName>
    </alternativeName>
    <alternativeName>
        <fullName evidence="7">Non-standard purine NTP pyrophosphatase</fullName>
    </alternativeName>
    <alternativeName>
        <fullName evidence="7">Nucleoside-triphosphate diphosphatase</fullName>
    </alternativeName>
    <alternativeName>
        <fullName evidence="7">Nucleoside-triphosphate pyrophosphatase</fullName>
        <shortName evidence="7">NTPase</shortName>
    </alternativeName>
</protein>
<feature type="binding site" evidence="7">
    <location>
        <begin position="158"/>
        <end position="161"/>
    </location>
    <ligand>
        <name>substrate</name>
    </ligand>
</feature>
<gene>
    <name evidence="9" type="ORF">ERS852473_02067</name>
</gene>
<dbReference type="GO" id="GO:0016787">
    <property type="term" value="F:hydrolase activity"/>
    <property type="evidence" value="ECO:0007669"/>
    <property type="project" value="UniProtKB-KW"/>
</dbReference>
<feature type="binding site" evidence="7">
    <location>
        <position position="181"/>
    </location>
    <ligand>
        <name>substrate</name>
    </ligand>
</feature>
<evidence type="ECO:0000313" key="9">
    <source>
        <dbReference type="EMBL" id="CUO15624.1"/>
    </source>
</evidence>
<keyword evidence="3 7" id="KW-0547">Nucleotide-binding</keyword>
<dbReference type="Pfam" id="PF01725">
    <property type="entry name" value="Ham1p_like"/>
    <property type="match status" value="1"/>
</dbReference>
<dbReference type="HAMAP" id="MF_01405">
    <property type="entry name" value="Non_canon_purine_NTPase"/>
    <property type="match status" value="1"/>
</dbReference>
<evidence type="ECO:0000256" key="6">
    <source>
        <dbReference type="ARBA" id="ARBA00023080"/>
    </source>
</evidence>
<keyword evidence="5 7" id="KW-0460">Magnesium</keyword>
<keyword evidence="2 7" id="KW-0479">Metal-binding</keyword>
<dbReference type="PANTHER" id="PTHR11067">
    <property type="entry name" value="INOSINE TRIPHOSPHATE PYROPHOSPHATASE/HAM1 PROTEIN"/>
    <property type="match status" value="1"/>
</dbReference>
<dbReference type="Proteomes" id="UP000095488">
    <property type="component" value="Unassembled WGS sequence"/>
</dbReference>
<dbReference type="NCBIfam" id="NF011397">
    <property type="entry name" value="PRK14822.1"/>
    <property type="match status" value="1"/>
</dbReference>
<dbReference type="PANTHER" id="PTHR11067:SF9">
    <property type="entry name" value="INOSINE TRIPHOSPHATE PYROPHOSPHATASE"/>
    <property type="match status" value="1"/>
</dbReference>
<dbReference type="InterPro" id="IPR020922">
    <property type="entry name" value="dITP/XTP_pyrophosphatase"/>
</dbReference>
<evidence type="ECO:0000256" key="7">
    <source>
        <dbReference type="HAMAP-Rule" id="MF_01405"/>
    </source>
</evidence>
<proteinExistence type="inferred from homology"/>
<feature type="active site" description="Proton acceptor" evidence="7">
    <location>
        <position position="75"/>
    </location>
</feature>
<sequence length="211" mass="24280">MKIIVASNNQHKISEIKNILKDLNLSIYSLRECNINIDVVEDGHTFKENAYKKAEEIRKYLINIGEKNFIVMADDSGLEVEYLNKEPGVFSARYAGEHGNDDKNNEKLLEKLKDVKENDRNAEFICSIALVDWTGKELFIEGRCKGIIAEKKQGNDGFGYDPLFYIPRLNKTFAQLTPEEKNRISHRGIALKELKNKINIFNLDNKIEKTK</sequence>
<dbReference type="CDD" id="cd00515">
    <property type="entry name" value="HAM1"/>
    <property type="match status" value="1"/>
</dbReference>
<keyword evidence="6 7" id="KW-0546">Nucleotide metabolism</keyword>
<comment type="catalytic activity">
    <reaction evidence="7">
        <text>ITP + H2O = IMP + diphosphate + H(+)</text>
        <dbReference type="Rhea" id="RHEA:29399"/>
        <dbReference type="ChEBI" id="CHEBI:15377"/>
        <dbReference type="ChEBI" id="CHEBI:15378"/>
        <dbReference type="ChEBI" id="CHEBI:33019"/>
        <dbReference type="ChEBI" id="CHEBI:58053"/>
        <dbReference type="ChEBI" id="CHEBI:61402"/>
        <dbReference type="EC" id="3.6.1.66"/>
    </reaction>
</comment>
<organism evidence="9 10">
    <name type="scientific">Sarcina ventriculi</name>
    <name type="common">Clostridium ventriculi</name>
    <dbReference type="NCBI Taxonomy" id="1267"/>
    <lineage>
        <taxon>Bacteria</taxon>
        <taxon>Bacillati</taxon>
        <taxon>Bacillota</taxon>
        <taxon>Clostridia</taxon>
        <taxon>Eubacteriales</taxon>
        <taxon>Clostridiaceae</taxon>
        <taxon>Sarcina</taxon>
    </lineage>
</organism>
<comment type="cofactor">
    <cofactor evidence="7">
        <name>Mg(2+)</name>
        <dbReference type="ChEBI" id="CHEBI:18420"/>
    </cofactor>
    <text evidence="7">Binds 1 Mg(2+) ion per subunit.</text>
</comment>
<comment type="catalytic activity">
    <reaction evidence="7">
        <text>dITP + H2O = dIMP + diphosphate + H(+)</text>
        <dbReference type="Rhea" id="RHEA:28342"/>
        <dbReference type="ChEBI" id="CHEBI:15377"/>
        <dbReference type="ChEBI" id="CHEBI:15378"/>
        <dbReference type="ChEBI" id="CHEBI:33019"/>
        <dbReference type="ChEBI" id="CHEBI:61194"/>
        <dbReference type="ChEBI" id="CHEBI:61382"/>
        <dbReference type="EC" id="3.6.1.66"/>
    </reaction>
</comment>
<dbReference type="EMBL" id="CYZR01000007">
    <property type="protein sequence ID" value="CUO15624.1"/>
    <property type="molecule type" value="Genomic_DNA"/>
</dbReference>
<evidence type="ECO:0000256" key="4">
    <source>
        <dbReference type="ARBA" id="ARBA00022801"/>
    </source>
</evidence>
<dbReference type="NCBIfam" id="TIGR00042">
    <property type="entry name" value="RdgB/HAM1 family non-canonical purine NTP pyrophosphatase"/>
    <property type="match status" value="1"/>
</dbReference>
<keyword evidence="4 7" id="KW-0378">Hydrolase</keyword>
<name>A0ABM9US50_SARVE</name>
<feature type="binding site" evidence="7">
    <location>
        <begin position="7"/>
        <end position="12"/>
    </location>
    <ligand>
        <name>substrate</name>
    </ligand>
</feature>
<comment type="catalytic activity">
    <reaction evidence="7">
        <text>XTP + H2O = XMP + diphosphate + H(+)</text>
        <dbReference type="Rhea" id="RHEA:28610"/>
        <dbReference type="ChEBI" id="CHEBI:15377"/>
        <dbReference type="ChEBI" id="CHEBI:15378"/>
        <dbReference type="ChEBI" id="CHEBI:33019"/>
        <dbReference type="ChEBI" id="CHEBI:57464"/>
        <dbReference type="ChEBI" id="CHEBI:61314"/>
        <dbReference type="EC" id="3.6.1.66"/>
    </reaction>
</comment>
<dbReference type="InterPro" id="IPR029001">
    <property type="entry name" value="ITPase-like_fam"/>
</dbReference>
<evidence type="ECO:0000256" key="5">
    <source>
        <dbReference type="ARBA" id="ARBA00022842"/>
    </source>
</evidence>
<dbReference type="SUPFAM" id="SSF52972">
    <property type="entry name" value="ITPase-like"/>
    <property type="match status" value="1"/>
</dbReference>
<evidence type="ECO:0000256" key="3">
    <source>
        <dbReference type="ARBA" id="ARBA00022741"/>
    </source>
</evidence>
<reference evidence="9 10" key="1">
    <citation type="submission" date="2015-09" db="EMBL/GenBank/DDBJ databases">
        <authorList>
            <consortium name="Pathogen Informatics"/>
        </authorList>
    </citation>
    <scope>NUCLEOTIDE SEQUENCE [LARGE SCALE GENOMIC DNA]</scope>
    <source>
        <strain evidence="9 10">2789STDY5834858</strain>
    </source>
</reference>
<comment type="function">
    <text evidence="7">Pyrophosphatase that catalyzes the hydrolysis of nucleoside triphosphates to their monophosphate derivatives, with a high preference for the non-canonical purine nucleotides XTP (xanthosine triphosphate), dITP (deoxyinosine triphosphate) and ITP. Seems to function as a house-cleaning enzyme that removes non-canonical purine nucleotides from the nucleotide pool, thus preventing their incorporation into DNA/RNA and avoiding chromosomal lesions.</text>
</comment>
<dbReference type="Gene3D" id="3.90.950.10">
    <property type="match status" value="1"/>
</dbReference>
<dbReference type="RefSeq" id="WP_055260070.1">
    <property type="nucleotide sequence ID" value="NZ_CABIXL010000007.1"/>
</dbReference>
<feature type="binding site" evidence="7">
    <location>
        <position position="75"/>
    </location>
    <ligand>
        <name>Mg(2+)</name>
        <dbReference type="ChEBI" id="CHEBI:18420"/>
    </ligand>
</feature>
<dbReference type="EC" id="3.6.1.66" evidence="7"/>
<evidence type="ECO:0000256" key="8">
    <source>
        <dbReference type="RuleBase" id="RU003781"/>
    </source>
</evidence>
<comment type="subunit">
    <text evidence="7">Homodimer.</text>
</comment>
<evidence type="ECO:0000313" key="10">
    <source>
        <dbReference type="Proteomes" id="UP000095488"/>
    </source>
</evidence>
<comment type="similarity">
    <text evidence="1 7 8">Belongs to the HAM1 NTPase family.</text>
</comment>
<dbReference type="InterPro" id="IPR002637">
    <property type="entry name" value="RdgB/HAM1"/>
</dbReference>
<keyword evidence="10" id="KW-1185">Reference proteome</keyword>
<feature type="binding site" evidence="7">
    <location>
        <begin position="186"/>
        <end position="187"/>
    </location>
    <ligand>
        <name>substrate</name>
    </ligand>
</feature>
<comment type="caution">
    <text evidence="7">Lacks conserved residue(s) required for the propagation of feature annotation.</text>
</comment>
<accession>A0ABM9US50</accession>
<feature type="binding site" evidence="7">
    <location>
        <position position="76"/>
    </location>
    <ligand>
        <name>substrate</name>
    </ligand>
</feature>
<evidence type="ECO:0000256" key="2">
    <source>
        <dbReference type="ARBA" id="ARBA00022723"/>
    </source>
</evidence>
<evidence type="ECO:0000256" key="1">
    <source>
        <dbReference type="ARBA" id="ARBA00008023"/>
    </source>
</evidence>
<comment type="caution">
    <text evidence="9">The sequence shown here is derived from an EMBL/GenBank/DDBJ whole genome shotgun (WGS) entry which is preliminary data.</text>
</comment>